<accession>A0AAV3RCP0</accession>
<comment type="caution">
    <text evidence="1">The sequence shown here is derived from an EMBL/GenBank/DDBJ whole genome shotgun (WGS) entry which is preliminary data.</text>
</comment>
<evidence type="ECO:0000313" key="2">
    <source>
        <dbReference type="Proteomes" id="UP001454036"/>
    </source>
</evidence>
<protein>
    <submittedName>
        <fullName evidence="1">Uncharacterized protein</fullName>
    </submittedName>
</protein>
<organism evidence="1 2">
    <name type="scientific">Lithospermum erythrorhizon</name>
    <name type="common">Purple gromwell</name>
    <name type="synonym">Lithospermum officinale var. erythrorhizon</name>
    <dbReference type="NCBI Taxonomy" id="34254"/>
    <lineage>
        <taxon>Eukaryota</taxon>
        <taxon>Viridiplantae</taxon>
        <taxon>Streptophyta</taxon>
        <taxon>Embryophyta</taxon>
        <taxon>Tracheophyta</taxon>
        <taxon>Spermatophyta</taxon>
        <taxon>Magnoliopsida</taxon>
        <taxon>eudicotyledons</taxon>
        <taxon>Gunneridae</taxon>
        <taxon>Pentapetalae</taxon>
        <taxon>asterids</taxon>
        <taxon>lamiids</taxon>
        <taxon>Boraginales</taxon>
        <taxon>Boraginaceae</taxon>
        <taxon>Boraginoideae</taxon>
        <taxon>Lithospermeae</taxon>
        <taxon>Lithospermum</taxon>
    </lineage>
</organism>
<evidence type="ECO:0000313" key="1">
    <source>
        <dbReference type="EMBL" id="GAA0174179.1"/>
    </source>
</evidence>
<proteinExistence type="predicted"/>
<sequence length="100" mass="10735">MTPIVDGRVRDSSYVEVVEFTDLLERTTIPSVVESIGKGTETPNLFENADVDVIVDNSEEGDVNVSSVGDTVTDVGDIPSVTTLLESYALEVGVVINLYI</sequence>
<dbReference type="Proteomes" id="UP001454036">
    <property type="component" value="Unassembled WGS sequence"/>
</dbReference>
<name>A0AAV3RCP0_LITER</name>
<reference evidence="1 2" key="1">
    <citation type="submission" date="2024-01" db="EMBL/GenBank/DDBJ databases">
        <title>The complete chloroplast genome sequence of Lithospermum erythrorhizon: insights into the phylogenetic relationship among Boraginaceae species and the maternal lineages of purple gromwells.</title>
        <authorList>
            <person name="Okada T."/>
            <person name="Watanabe K."/>
        </authorList>
    </citation>
    <scope>NUCLEOTIDE SEQUENCE [LARGE SCALE GENOMIC DNA]</scope>
</reference>
<dbReference type="EMBL" id="BAABME010008951">
    <property type="protein sequence ID" value="GAA0174179.1"/>
    <property type="molecule type" value="Genomic_DNA"/>
</dbReference>
<dbReference type="AlphaFoldDB" id="A0AAV3RCP0"/>
<keyword evidence="2" id="KW-1185">Reference proteome</keyword>
<gene>
    <name evidence="1" type="ORF">LIER_27622</name>
</gene>